<organism evidence="1 2">
    <name type="scientific">Erwinia phage pEa_SNUABM_32</name>
    <dbReference type="NCBI Taxonomy" id="2869555"/>
    <lineage>
        <taxon>Viruses</taxon>
        <taxon>Duplodnaviria</taxon>
        <taxon>Heunggongvirae</taxon>
        <taxon>Uroviricota</taxon>
        <taxon>Caudoviricetes</taxon>
        <taxon>Alexandravirus</taxon>
        <taxon>Alexandravirus SNUABM32</taxon>
    </lineage>
</organism>
<name>A0AAE7XJ01_9CAUD</name>
<sequence length="252" mass="29125">MSRVQTLWIPDMESYEPYVRSLCHMARALENNGLNYGKMKRVVFIGLSKRSVESYVKQLLNSNTLPNTLVCFGIDEAPNSHKEFSFIGSHVVLMHDLMYAGDNAMVRVSQRVLEIILSLKQRPEDRELKNGSLSLVYQSPMLWSYIRDNGASMYNHNPRIQYQEGLISSIGVEQLMSCQNNEDYHKLHAPVITIGLEFFHVKPDELLSKLCNLMWSLGTTTSEVKDTYKIVLHDDFRLAFFEEFLLRDFKGF</sequence>
<gene>
    <name evidence="1" type="ORF">pEaSNUABM32_00253</name>
</gene>
<evidence type="ECO:0000313" key="2">
    <source>
        <dbReference type="Proteomes" id="UP000827788"/>
    </source>
</evidence>
<reference evidence="1 2" key="1">
    <citation type="submission" date="2021-06" db="EMBL/GenBank/DDBJ databases">
        <title>Complete genome sequence of Erwinia phage pEa_SNUABM_32.</title>
        <authorList>
            <person name="Kim S.G."/>
            <person name="Park S.C."/>
        </authorList>
    </citation>
    <scope>NUCLEOTIDE SEQUENCE [LARGE SCALE GENOMIC DNA]</scope>
</reference>
<dbReference type="EMBL" id="MZ443774">
    <property type="protein sequence ID" value="QZE57126.1"/>
    <property type="molecule type" value="Genomic_DNA"/>
</dbReference>
<accession>A0AAE7XJ01</accession>
<protein>
    <submittedName>
        <fullName evidence="1">Uncharacterized protein</fullName>
    </submittedName>
</protein>
<keyword evidence="2" id="KW-1185">Reference proteome</keyword>
<proteinExistence type="predicted"/>
<dbReference type="Proteomes" id="UP000827788">
    <property type="component" value="Segment"/>
</dbReference>
<evidence type="ECO:0000313" key="1">
    <source>
        <dbReference type="EMBL" id="QZE57126.1"/>
    </source>
</evidence>